<name>A0A1L9PZY9_ASPVE</name>
<feature type="chain" id="PRO_5012544222" evidence="1">
    <location>
        <begin position="25"/>
        <end position="114"/>
    </location>
</feature>
<accession>A0A1L9PZY9</accession>
<dbReference type="Proteomes" id="UP000184073">
    <property type="component" value="Unassembled WGS sequence"/>
</dbReference>
<proteinExistence type="predicted"/>
<protein>
    <submittedName>
        <fullName evidence="2">Uncharacterized protein</fullName>
    </submittedName>
</protein>
<keyword evidence="3" id="KW-1185">Reference proteome</keyword>
<keyword evidence="1" id="KW-0732">Signal</keyword>
<evidence type="ECO:0000313" key="2">
    <source>
        <dbReference type="EMBL" id="OJJ07065.1"/>
    </source>
</evidence>
<dbReference type="RefSeq" id="XP_040672827.1">
    <property type="nucleotide sequence ID" value="XM_040816325.1"/>
</dbReference>
<feature type="signal peptide" evidence="1">
    <location>
        <begin position="1"/>
        <end position="24"/>
    </location>
</feature>
<evidence type="ECO:0000313" key="3">
    <source>
        <dbReference type="Proteomes" id="UP000184073"/>
    </source>
</evidence>
<dbReference type="OrthoDB" id="10608732at2759"/>
<dbReference type="AlphaFoldDB" id="A0A1L9PZY9"/>
<dbReference type="VEuPathDB" id="FungiDB:ASPVEDRAFT_76048"/>
<gene>
    <name evidence="2" type="ORF">ASPVEDRAFT_76048</name>
</gene>
<organism evidence="2 3">
    <name type="scientific">Aspergillus versicolor CBS 583.65</name>
    <dbReference type="NCBI Taxonomy" id="1036611"/>
    <lineage>
        <taxon>Eukaryota</taxon>
        <taxon>Fungi</taxon>
        <taxon>Dikarya</taxon>
        <taxon>Ascomycota</taxon>
        <taxon>Pezizomycotina</taxon>
        <taxon>Eurotiomycetes</taxon>
        <taxon>Eurotiomycetidae</taxon>
        <taxon>Eurotiales</taxon>
        <taxon>Aspergillaceae</taxon>
        <taxon>Aspergillus</taxon>
        <taxon>Aspergillus subgen. Nidulantes</taxon>
    </lineage>
</organism>
<dbReference type="EMBL" id="KV878136">
    <property type="protein sequence ID" value="OJJ07065.1"/>
    <property type="molecule type" value="Genomic_DNA"/>
</dbReference>
<reference evidence="3" key="1">
    <citation type="journal article" date="2017" name="Genome Biol.">
        <title>Comparative genomics reveals high biological diversity and specific adaptations in the industrially and medically important fungal genus Aspergillus.</title>
        <authorList>
            <person name="de Vries R.P."/>
            <person name="Riley R."/>
            <person name="Wiebenga A."/>
            <person name="Aguilar-Osorio G."/>
            <person name="Amillis S."/>
            <person name="Uchima C.A."/>
            <person name="Anderluh G."/>
            <person name="Asadollahi M."/>
            <person name="Askin M."/>
            <person name="Barry K."/>
            <person name="Battaglia E."/>
            <person name="Bayram O."/>
            <person name="Benocci T."/>
            <person name="Braus-Stromeyer S.A."/>
            <person name="Caldana C."/>
            <person name="Canovas D."/>
            <person name="Cerqueira G.C."/>
            <person name="Chen F."/>
            <person name="Chen W."/>
            <person name="Choi C."/>
            <person name="Clum A."/>
            <person name="Dos Santos R.A."/>
            <person name="Damasio A.R."/>
            <person name="Diallinas G."/>
            <person name="Emri T."/>
            <person name="Fekete E."/>
            <person name="Flipphi M."/>
            <person name="Freyberg S."/>
            <person name="Gallo A."/>
            <person name="Gournas C."/>
            <person name="Habgood R."/>
            <person name="Hainaut M."/>
            <person name="Harispe M.L."/>
            <person name="Henrissat B."/>
            <person name="Hilden K.S."/>
            <person name="Hope R."/>
            <person name="Hossain A."/>
            <person name="Karabika E."/>
            <person name="Karaffa L."/>
            <person name="Karanyi Z."/>
            <person name="Krasevec N."/>
            <person name="Kuo A."/>
            <person name="Kusch H."/>
            <person name="LaButti K."/>
            <person name="Lagendijk E.L."/>
            <person name="Lapidus A."/>
            <person name="Levasseur A."/>
            <person name="Lindquist E."/>
            <person name="Lipzen A."/>
            <person name="Logrieco A.F."/>
            <person name="MacCabe A."/>
            <person name="Maekelae M.R."/>
            <person name="Malavazi I."/>
            <person name="Melin P."/>
            <person name="Meyer V."/>
            <person name="Mielnichuk N."/>
            <person name="Miskei M."/>
            <person name="Molnar A.P."/>
            <person name="Mule G."/>
            <person name="Ngan C.Y."/>
            <person name="Orejas M."/>
            <person name="Orosz E."/>
            <person name="Ouedraogo J.P."/>
            <person name="Overkamp K.M."/>
            <person name="Park H.-S."/>
            <person name="Perrone G."/>
            <person name="Piumi F."/>
            <person name="Punt P.J."/>
            <person name="Ram A.F."/>
            <person name="Ramon A."/>
            <person name="Rauscher S."/>
            <person name="Record E."/>
            <person name="Riano-Pachon D.M."/>
            <person name="Robert V."/>
            <person name="Roehrig J."/>
            <person name="Ruller R."/>
            <person name="Salamov A."/>
            <person name="Salih N.S."/>
            <person name="Samson R.A."/>
            <person name="Sandor E."/>
            <person name="Sanguinetti M."/>
            <person name="Schuetze T."/>
            <person name="Sepcic K."/>
            <person name="Shelest E."/>
            <person name="Sherlock G."/>
            <person name="Sophianopoulou V."/>
            <person name="Squina F.M."/>
            <person name="Sun H."/>
            <person name="Susca A."/>
            <person name="Todd R.B."/>
            <person name="Tsang A."/>
            <person name="Unkles S.E."/>
            <person name="van de Wiele N."/>
            <person name="van Rossen-Uffink D."/>
            <person name="Oliveira J.V."/>
            <person name="Vesth T.C."/>
            <person name="Visser J."/>
            <person name="Yu J.-H."/>
            <person name="Zhou M."/>
            <person name="Andersen M.R."/>
            <person name="Archer D.B."/>
            <person name="Baker S.E."/>
            <person name="Benoit I."/>
            <person name="Brakhage A.A."/>
            <person name="Braus G.H."/>
            <person name="Fischer R."/>
            <person name="Frisvad J.C."/>
            <person name="Goldman G.H."/>
            <person name="Houbraken J."/>
            <person name="Oakley B."/>
            <person name="Pocsi I."/>
            <person name="Scazzocchio C."/>
            <person name="Seiboth B."/>
            <person name="vanKuyk P.A."/>
            <person name="Wortman J."/>
            <person name="Dyer P.S."/>
            <person name="Grigoriev I.V."/>
        </authorList>
    </citation>
    <scope>NUCLEOTIDE SEQUENCE [LARGE SCALE GENOMIC DNA]</scope>
    <source>
        <strain evidence="3">CBS 583.65</strain>
    </source>
</reference>
<evidence type="ECO:0000256" key="1">
    <source>
        <dbReference type="SAM" id="SignalP"/>
    </source>
</evidence>
<dbReference type="GeneID" id="63731836"/>
<sequence>MSPRLFLITHRNFLTTFLLLNLLAIEEDIGMSAIIIGSNNQNTPLDSLVKPGYYEKLRRDRDFITFAVVSRAVTSHTIDNVNLEDSTGVTILDGSTISSRMTKRKRIAAAGNTA</sequence>